<dbReference type="Pfam" id="PF02678">
    <property type="entry name" value="Pirin"/>
    <property type="match status" value="1"/>
</dbReference>
<dbReference type="PIRSF" id="PIRSF006232">
    <property type="entry name" value="Pirin"/>
    <property type="match status" value="1"/>
</dbReference>
<evidence type="ECO:0000313" key="6">
    <source>
        <dbReference type="Proteomes" id="UP000661077"/>
    </source>
</evidence>
<evidence type="ECO:0000259" key="3">
    <source>
        <dbReference type="Pfam" id="PF02678"/>
    </source>
</evidence>
<dbReference type="SUPFAM" id="SSF51182">
    <property type="entry name" value="RmlC-like cupins"/>
    <property type="match status" value="1"/>
</dbReference>
<sequence>MNAINTLASTTSPAEPRRVARLVQSVSTLEGGGFPVRRPFPTPGFSHFDPFLLIDHLGPVTWPPGGPIGAPDHPHRGFETVTYVLAGENEHRDSFGNADVLRPGDVQWMTAGGGVIHSEMPTERFHREGGLQEGFQIWVNLPAVDKMMTPRYQTLRATDIPQATTPDGRVLVRVIAGESCGKAARIDTRVPIQMLHFTIQPGGELLQSVPAEQSGLVYVFKGNATIGSDQRAVAEGQAALLGSGDSVQLSVAGDASGPAEILLLSGKPLNEPVARYGPFVMNTREEIEQAFRDYQSGRFGLIPPRT</sequence>
<dbReference type="EMBL" id="JAEVLS010000001">
    <property type="protein sequence ID" value="MBM0104557.1"/>
    <property type="molecule type" value="Genomic_DNA"/>
</dbReference>
<gene>
    <name evidence="5" type="ORF">JM946_07350</name>
</gene>
<organism evidence="5 6">
    <name type="scientific">Steroidobacter gossypii</name>
    <dbReference type="NCBI Taxonomy" id="2805490"/>
    <lineage>
        <taxon>Bacteria</taxon>
        <taxon>Pseudomonadati</taxon>
        <taxon>Pseudomonadota</taxon>
        <taxon>Gammaproteobacteria</taxon>
        <taxon>Steroidobacterales</taxon>
        <taxon>Steroidobacteraceae</taxon>
        <taxon>Steroidobacter</taxon>
    </lineage>
</organism>
<comment type="similarity">
    <text evidence="1 2">Belongs to the pirin family.</text>
</comment>
<feature type="domain" description="Pirin N-terminal" evidence="3">
    <location>
        <begin position="34"/>
        <end position="139"/>
    </location>
</feature>
<comment type="caution">
    <text evidence="5">The sequence shown here is derived from an EMBL/GenBank/DDBJ whole genome shotgun (WGS) entry which is preliminary data.</text>
</comment>
<keyword evidence="6" id="KW-1185">Reference proteome</keyword>
<accession>A0ABS1WUB6</accession>
<dbReference type="InterPro" id="IPR011051">
    <property type="entry name" value="RmlC_Cupin_sf"/>
</dbReference>
<dbReference type="InterPro" id="IPR012093">
    <property type="entry name" value="Pirin"/>
</dbReference>
<evidence type="ECO:0000256" key="1">
    <source>
        <dbReference type="ARBA" id="ARBA00008416"/>
    </source>
</evidence>
<dbReference type="Proteomes" id="UP000661077">
    <property type="component" value="Unassembled WGS sequence"/>
</dbReference>
<dbReference type="RefSeq" id="WP_203166496.1">
    <property type="nucleotide sequence ID" value="NZ_JAEVLS010000001.1"/>
</dbReference>
<dbReference type="InterPro" id="IPR014710">
    <property type="entry name" value="RmlC-like_jellyroll"/>
</dbReference>
<dbReference type="PANTHER" id="PTHR13903">
    <property type="entry name" value="PIRIN-RELATED"/>
    <property type="match status" value="1"/>
</dbReference>
<reference evidence="5 6" key="1">
    <citation type="journal article" date="2021" name="Int. J. Syst. Evol. Microbiol.">
        <title>Steroidobacter gossypii sp. nov., isolated from soil of cotton cropping field.</title>
        <authorList>
            <person name="Huang R."/>
            <person name="Yang S."/>
            <person name="Zhen C."/>
            <person name="Liu W."/>
        </authorList>
    </citation>
    <scope>NUCLEOTIDE SEQUENCE [LARGE SCALE GENOMIC DNA]</scope>
    <source>
        <strain evidence="5 6">S1-65</strain>
    </source>
</reference>
<dbReference type="InterPro" id="IPR003829">
    <property type="entry name" value="Pirin_N_dom"/>
</dbReference>
<dbReference type="PANTHER" id="PTHR13903:SF31">
    <property type="entry name" value="CUPIN-DOMAIN CONTAINING PROTEIN"/>
    <property type="match status" value="1"/>
</dbReference>
<feature type="domain" description="Pirin C-terminal" evidence="4">
    <location>
        <begin position="194"/>
        <end position="300"/>
    </location>
</feature>
<protein>
    <submittedName>
        <fullName evidence="5">Pirin family protein</fullName>
    </submittedName>
</protein>
<dbReference type="CDD" id="cd02909">
    <property type="entry name" value="cupin_pirin_N"/>
    <property type="match status" value="1"/>
</dbReference>
<name>A0ABS1WUB6_9GAMM</name>
<dbReference type="InterPro" id="IPR008778">
    <property type="entry name" value="Pirin_C_dom"/>
</dbReference>
<evidence type="ECO:0000259" key="4">
    <source>
        <dbReference type="Pfam" id="PF05726"/>
    </source>
</evidence>
<dbReference type="Pfam" id="PF05726">
    <property type="entry name" value="Pirin_C"/>
    <property type="match status" value="1"/>
</dbReference>
<proteinExistence type="inferred from homology"/>
<dbReference type="CDD" id="cd02247">
    <property type="entry name" value="cupin_pirin_C"/>
    <property type="match status" value="1"/>
</dbReference>
<evidence type="ECO:0000313" key="5">
    <source>
        <dbReference type="EMBL" id="MBM0104557.1"/>
    </source>
</evidence>
<dbReference type="Gene3D" id="2.60.120.10">
    <property type="entry name" value="Jelly Rolls"/>
    <property type="match status" value="2"/>
</dbReference>
<evidence type="ECO:0000256" key="2">
    <source>
        <dbReference type="RuleBase" id="RU003457"/>
    </source>
</evidence>